<dbReference type="PRINTS" id="PR01217">
    <property type="entry name" value="PRICHEXTENSN"/>
</dbReference>
<accession>A0A3N4HNZ2</accession>
<gene>
    <name evidence="2" type="ORF">BJ508DRAFT_380713</name>
</gene>
<dbReference type="Proteomes" id="UP000275078">
    <property type="component" value="Unassembled WGS sequence"/>
</dbReference>
<evidence type="ECO:0000313" key="2">
    <source>
        <dbReference type="EMBL" id="RPA74208.1"/>
    </source>
</evidence>
<sequence>MFITSFTPTWVDTTPTFILSEGPFLTGPPPPPAPISIPPPPPPVAAQPYLLTSPAANPVIGFPDVCFAEPQSTITTYAPPPPPPVMAAPSRPMIPDLPPQSQPTWMPEDGSSITYDHTSRCFWYQRMRNGKMEMLKWQDGGKEWEFVEMPKVRGEVEESETTMKGALPVEMDKATTGLMMGLDGTNERNDQEQFKTNPPLEPVGPPQTPAPPPPPAADQNAVPPPPPTAHPPTVPPATKPSKVKQSRSSSKPKEPRAEVHPNVAALQLSRHLPARNIKIKMEKDCRLTNDYSYRATTNAGTGAHHHYYFDGAKVNLYTNPIGVTPQVLANHPGAYESLPKPENPVKATEEERHFHDPGEMEVQYANIRHDLGYRLHGKDYTNCAAAPTSEERKEKAIPRRPASRKM</sequence>
<name>A0A3N4HNZ2_ASCIM</name>
<evidence type="ECO:0000256" key="1">
    <source>
        <dbReference type="SAM" id="MobiDB-lite"/>
    </source>
</evidence>
<feature type="region of interest" description="Disordered" evidence="1">
    <location>
        <begin position="384"/>
        <end position="406"/>
    </location>
</feature>
<feature type="compositionally biased region" description="Pro residues" evidence="1">
    <location>
        <begin position="199"/>
        <end position="238"/>
    </location>
</feature>
<keyword evidence="3" id="KW-1185">Reference proteome</keyword>
<protein>
    <submittedName>
        <fullName evidence="2">Uncharacterized protein</fullName>
    </submittedName>
</protein>
<dbReference type="EMBL" id="ML119797">
    <property type="protein sequence ID" value="RPA74208.1"/>
    <property type="molecule type" value="Genomic_DNA"/>
</dbReference>
<reference evidence="2 3" key="1">
    <citation type="journal article" date="2018" name="Nat. Ecol. Evol.">
        <title>Pezizomycetes genomes reveal the molecular basis of ectomycorrhizal truffle lifestyle.</title>
        <authorList>
            <person name="Murat C."/>
            <person name="Payen T."/>
            <person name="Noel B."/>
            <person name="Kuo A."/>
            <person name="Morin E."/>
            <person name="Chen J."/>
            <person name="Kohler A."/>
            <person name="Krizsan K."/>
            <person name="Balestrini R."/>
            <person name="Da Silva C."/>
            <person name="Montanini B."/>
            <person name="Hainaut M."/>
            <person name="Levati E."/>
            <person name="Barry K.W."/>
            <person name="Belfiori B."/>
            <person name="Cichocki N."/>
            <person name="Clum A."/>
            <person name="Dockter R.B."/>
            <person name="Fauchery L."/>
            <person name="Guy J."/>
            <person name="Iotti M."/>
            <person name="Le Tacon F."/>
            <person name="Lindquist E.A."/>
            <person name="Lipzen A."/>
            <person name="Malagnac F."/>
            <person name="Mello A."/>
            <person name="Molinier V."/>
            <person name="Miyauchi S."/>
            <person name="Poulain J."/>
            <person name="Riccioni C."/>
            <person name="Rubini A."/>
            <person name="Sitrit Y."/>
            <person name="Splivallo R."/>
            <person name="Traeger S."/>
            <person name="Wang M."/>
            <person name="Zifcakova L."/>
            <person name="Wipf D."/>
            <person name="Zambonelli A."/>
            <person name="Paolocci F."/>
            <person name="Nowrousian M."/>
            <person name="Ottonello S."/>
            <person name="Baldrian P."/>
            <person name="Spatafora J.W."/>
            <person name="Henrissat B."/>
            <person name="Nagy L.G."/>
            <person name="Aury J.M."/>
            <person name="Wincker P."/>
            <person name="Grigoriev I.V."/>
            <person name="Bonfante P."/>
            <person name="Martin F.M."/>
        </authorList>
    </citation>
    <scope>NUCLEOTIDE SEQUENCE [LARGE SCALE GENOMIC DNA]</scope>
    <source>
        <strain evidence="2 3">RN42</strain>
    </source>
</reference>
<organism evidence="2 3">
    <name type="scientific">Ascobolus immersus RN42</name>
    <dbReference type="NCBI Taxonomy" id="1160509"/>
    <lineage>
        <taxon>Eukaryota</taxon>
        <taxon>Fungi</taxon>
        <taxon>Dikarya</taxon>
        <taxon>Ascomycota</taxon>
        <taxon>Pezizomycotina</taxon>
        <taxon>Pezizomycetes</taxon>
        <taxon>Pezizales</taxon>
        <taxon>Ascobolaceae</taxon>
        <taxon>Ascobolus</taxon>
    </lineage>
</organism>
<evidence type="ECO:0000313" key="3">
    <source>
        <dbReference type="Proteomes" id="UP000275078"/>
    </source>
</evidence>
<dbReference type="AlphaFoldDB" id="A0A3N4HNZ2"/>
<proteinExistence type="predicted"/>
<feature type="region of interest" description="Disordered" evidence="1">
    <location>
        <begin position="179"/>
        <end position="267"/>
    </location>
</feature>